<comment type="caution">
    <text evidence="1">The sequence shown here is derived from an EMBL/GenBank/DDBJ whole genome shotgun (WGS) entry which is preliminary data.</text>
</comment>
<protein>
    <submittedName>
        <fullName evidence="1">Uncharacterized protein</fullName>
    </submittedName>
</protein>
<reference evidence="1 2" key="1">
    <citation type="submission" date="2020-03" db="EMBL/GenBank/DDBJ databases">
        <title>Dissostichus mawsoni Genome sequencing and assembly.</title>
        <authorList>
            <person name="Park H."/>
        </authorList>
    </citation>
    <scope>NUCLEOTIDE SEQUENCE [LARGE SCALE GENOMIC DNA]</scope>
    <source>
        <strain evidence="1">DM0001</strain>
        <tissue evidence="1">Muscle</tissue>
    </source>
</reference>
<sequence length="110" mass="11993">MPSVKPLIRTPLPNFSLFPTYDPSHSSVAMVTGYIVSLDKQRFPAVSSMSPVSATAADVETTLTLPASPRLILLGMHFIDRHIIYQIGHCSLSLQCLRKVEPGKSLLDDG</sequence>
<accession>A0A7J5Z218</accession>
<organism evidence="1 2">
    <name type="scientific">Dissostichus mawsoni</name>
    <name type="common">Antarctic cod</name>
    <dbReference type="NCBI Taxonomy" id="36200"/>
    <lineage>
        <taxon>Eukaryota</taxon>
        <taxon>Metazoa</taxon>
        <taxon>Chordata</taxon>
        <taxon>Craniata</taxon>
        <taxon>Vertebrata</taxon>
        <taxon>Euteleostomi</taxon>
        <taxon>Actinopterygii</taxon>
        <taxon>Neopterygii</taxon>
        <taxon>Teleostei</taxon>
        <taxon>Neoteleostei</taxon>
        <taxon>Acanthomorphata</taxon>
        <taxon>Eupercaria</taxon>
        <taxon>Perciformes</taxon>
        <taxon>Notothenioidei</taxon>
        <taxon>Nototheniidae</taxon>
        <taxon>Dissostichus</taxon>
    </lineage>
</organism>
<evidence type="ECO:0000313" key="1">
    <source>
        <dbReference type="EMBL" id="KAF3855513.1"/>
    </source>
</evidence>
<name>A0A7J5Z218_DISMA</name>
<proteinExistence type="predicted"/>
<keyword evidence="2" id="KW-1185">Reference proteome</keyword>
<dbReference type="AlphaFoldDB" id="A0A7J5Z218"/>
<gene>
    <name evidence="1" type="ORF">F7725_016236</name>
</gene>
<evidence type="ECO:0000313" key="2">
    <source>
        <dbReference type="Proteomes" id="UP000518266"/>
    </source>
</evidence>
<dbReference type="EMBL" id="JAAKFY010000006">
    <property type="protein sequence ID" value="KAF3855513.1"/>
    <property type="molecule type" value="Genomic_DNA"/>
</dbReference>
<dbReference type="Proteomes" id="UP000518266">
    <property type="component" value="Unassembled WGS sequence"/>
</dbReference>